<dbReference type="EMBL" id="JAQFWP010000040">
    <property type="protein sequence ID" value="MDA2806712.1"/>
    <property type="molecule type" value="Genomic_DNA"/>
</dbReference>
<comment type="caution">
    <text evidence="1">The sequence shown here is derived from an EMBL/GenBank/DDBJ whole genome shotgun (WGS) entry which is preliminary data.</text>
</comment>
<proteinExistence type="predicted"/>
<dbReference type="SUPFAM" id="SSF51621">
    <property type="entry name" value="Phosphoenolpyruvate/pyruvate domain"/>
    <property type="match status" value="1"/>
</dbReference>
<name>A0ABT4TRE8_9ACTN</name>
<evidence type="ECO:0000313" key="1">
    <source>
        <dbReference type="EMBL" id="MDA2806712.1"/>
    </source>
</evidence>
<organism evidence="1 2">
    <name type="scientific">Nocardiopsis suaedae</name>
    <dbReference type="NCBI Taxonomy" id="3018444"/>
    <lineage>
        <taxon>Bacteria</taxon>
        <taxon>Bacillati</taxon>
        <taxon>Actinomycetota</taxon>
        <taxon>Actinomycetes</taxon>
        <taxon>Streptosporangiales</taxon>
        <taxon>Nocardiopsidaceae</taxon>
        <taxon>Nocardiopsis</taxon>
    </lineage>
</organism>
<gene>
    <name evidence="1" type="ORF">O4U47_19540</name>
</gene>
<accession>A0ABT4TRE8</accession>
<reference evidence="1" key="1">
    <citation type="submission" date="2023-01" db="EMBL/GenBank/DDBJ databases">
        <title>Draft genome sequence of Nocardiopsis sp. LSu2-4 isolated from halophytes.</title>
        <authorList>
            <person name="Duangmal K."/>
            <person name="Chantavorakit T."/>
        </authorList>
    </citation>
    <scope>NUCLEOTIDE SEQUENCE</scope>
    <source>
        <strain evidence="1">LSu2-4</strain>
    </source>
</reference>
<keyword evidence="2" id="KW-1185">Reference proteome</keyword>
<dbReference type="Pfam" id="PF13714">
    <property type="entry name" value="PEP_mutase"/>
    <property type="match status" value="1"/>
</dbReference>
<dbReference type="Proteomes" id="UP001165685">
    <property type="component" value="Unassembled WGS sequence"/>
</dbReference>
<evidence type="ECO:0000313" key="2">
    <source>
        <dbReference type="Proteomes" id="UP001165685"/>
    </source>
</evidence>
<sequence length="270" mass="27572">MNDTTPDDPTRREKAERLRELHRPGAPLVLVNAWDVASARVVAATPGAKAVATASHAVAAAYGVNDGENLPFAELEGMVRRVCGAVPLPVTVDMERGYGADADGVAASVGRLIAAGAVGCNIEDGLEEGDGADALRPVDEQADRLRAARAAADAAGVPMVVNARTDALARGLPVEEAARRGRAYLEAGADCVFALGAASVPVVERLVEELGSVSVLAGADGPPLDELAAAGAARISMGPGPMGAAYAALRRLSDDAANRRPLPADLSYRP</sequence>
<dbReference type="PANTHER" id="PTHR42905:SF16">
    <property type="entry name" value="CARBOXYPHOSPHONOENOLPYRUVATE PHOSPHONOMUTASE-LIKE PROTEIN (AFU_ORTHOLOGUE AFUA_5G07230)"/>
    <property type="match status" value="1"/>
</dbReference>
<dbReference type="GO" id="GO:0016829">
    <property type="term" value="F:lyase activity"/>
    <property type="evidence" value="ECO:0007669"/>
    <property type="project" value="UniProtKB-KW"/>
</dbReference>
<dbReference type="InterPro" id="IPR015813">
    <property type="entry name" value="Pyrv/PenolPyrv_kinase-like_dom"/>
</dbReference>
<dbReference type="InterPro" id="IPR039556">
    <property type="entry name" value="ICL/PEPM"/>
</dbReference>
<dbReference type="RefSeq" id="WP_270679348.1">
    <property type="nucleotide sequence ID" value="NZ_JAQFWP010000040.1"/>
</dbReference>
<dbReference type="Gene3D" id="3.20.20.60">
    <property type="entry name" value="Phosphoenolpyruvate-binding domains"/>
    <property type="match status" value="1"/>
</dbReference>
<dbReference type="CDD" id="cd00377">
    <property type="entry name" value="ICL_PEPM"/>
    <property type="match status" value="1"/>
</dbReference>
<dbReference type="PANTHER" id="PTHR42905">
    <property type="entry name" value="PHOSPHOENOLPYRUVATE CARBOXYLASE"/>
    <property type="match status" value="1"/>
</dbReference>
<keyword evidence="1" id="KW-0456">Lyase</keyword>
<protein>
    <submittedName>
        <fullName evidence="1">Isocitrate lyase/phosphoenolpyruvate mutase family protein</fullName>
    </submittedName>
</protein>
<dbReference type="InterPro" id="IPR040442">
    <property type="entry name" value="Pyrv_kinase-like_dom_sf"/>
</dbReference>